<dbReference type="SUPFAM" id="SSF53328">
    <property type="entry name" value="Formyltransferase"/>
    <property type="match status" value="1"/>
</dbReference>
<dbReference type="InterPro" id="IPR004607">
    <property type="entry name" value="GART"/>
</dbReference>
<evidence type="ECO:0000313" key="6">
    <source>
        <dbReference type="EMBL" id="CUS46875.1"/>
    </source>
</evidence>
<dbReference type="NCBIfam" id="TIGR00639">
    <property type="entry name" value="PurN"/>
    <property type="match status" value="1"/>
</dbReference>
<feature type="domain" description="Formyl transferase N-terminal" evidence="5">
    <location>
        <begin position="4"/>
        <end position="182"/>
    </location>
</feature>
<dbReference type="GO" id="GO:0005829">
    <property type="term" value="C:cytosol"/>
    <property type="evidence" value="ECO:0007669"/>
    <property type="project" value="TreeGrafter"/>
</dbReference>
<organism evidence="6">
    <name type="scientific">hydrothermal vent metagenome</name>
    <dbReference type="NCBI Taxonomy" id="652676"/>
    <lineage>
        <taxon>unclassified sequences</taxon>
        <taxon>metagenomes</taxon>
        <taxon>ecological metagenomes</taxon>
    </lineage>
</organism>
<dbReference type="SUPFAM" id="SSF142906">
    <property type="entry name" value="YjbR-like"/>
    <property type="match status" value="1"/>
</dbReference>
<dbReference type="EC" id="2.1.2.2" evidence="2"/>
<sequence>MKRKVGILISGRGSNMMSLAEAARDPASPYEIAIVASDKPDAPGLAWARDAGLGTFAQSPRGMPKAEYEAAIDAALRDAGVEIIALAGYMRLLSDDFVARWRGRIVNIHPSLLPRYKGLDTHQRAIDAGDAVAGCSVHIVTEELDGGEVLGQAEVPILPDDTVDTLSARVLAEEHRLYPKVLADFAMRSPDPEPVLAKVREICMALPCAVEKISHGAPTFFIEKGKVFASFSHNHHGDDRTAVQVKTSGLEEQAMLVEMDPDLYYVPPYIGHAGWIGLRLDTGETDWDHVGDRIATSWELVAPRRLLEAGGR</sequence>
<comment type="pathway">
    <text evidence="1">Purine metabolism; IMP biosynthesis via de novo pathway; N(2)-formyl-N(1)-(5-phospho-D-ribosyl)glycinamide from N(1)-(5-phospho-D-ribosyl)glycinamide (10-formyl THF route): step 1/1.</text>
</comment>
<protein>
    <recommendedName>
        <fullName evidence="2">phosphoribosylglycinamide formyltransferase 1</fullName>
        <ecNumber evidence="2">2.1.2.2</ecNumber>
    </recommendedName>
</protein>
<evidence type="ECO:0000256" key="1">
    <source>
        <dbReference type="ARBA" id="ARBA00005054"/>
    </source>
</evidence>
<dbReference type="Pfam" id="PF04237">
    <property type="entry name" value="YjbR"/>
    <property type="match status" value="1"/>
</dbReference>
<dbReference type="AlphaFoldDB" id="A0A160TNH9"/>
<evidence type="ECO:0000259" key="5">
    <source>
        <dbReference type="Pfam" id="PF00551"/>
    </source>
</evidence>
<dbReference type="HAMAP" id="MF_01930">
    <property type="entry name" value="PurN"/>
    <property type="match status" value="1"/>
</dbReference>
<dbReference type="Gene3D" id="3.40.50.170">
    <property type="entry name" value="Formyl transferase, N-terminal domain"/>
    <property type="match status" value="1"/>
</dbReference>
<dbReference type="PANTHER" id="PTHR43369">
    <property type="entry name" value="PHOSPHORIBOSYLGLYCINAMIDE FORMYLTRANSFERASE"/>
    <property type="match status" value="1"/>
</dbReference>
<keyword evidence="4" id="KW-0658">Purine biosynthesis</keyword>
<keyword evidence="3 6" id="KW-0808">Transferase</keyword>
<gene>
    <name evidence="6" type="ORF">MGWOODY_Smn2839</name>
</gene>
<dbReference type="EMBL" id="CZQE01000406">
    <property type="protein sequence ID" value="CUS46875.1"/>
    <property type="molecule type" value="Genomic_DNA"/>
</dbReference>
<evidence type="ECO:0000256" key="4">
    <source>
        <dbReference type="ARBA" id="ARBA00022755"/>
    </source>
</evidence>
<dbReference type="GO" id="GO:0004644">
    <property type="term" value="F:phosphoribosylglycinamide formyltransferase activity"/>
    <property type="evidence" value="ECO:0007669"/>
    <property type="project" value="UniProtKB-EC"/>
</dbReference>
<proteinExistence type="inferred from homology"/>
<dbReference type="Pfam" id="PF00551">
    <property type="entry name" value="Formyl_trans_N"/>
    <property type="match status" value="1"/>
</dbReference>
<name>A0A160TNH9_9ZZZZ</name>
<dbReference type="GO" id="GO:0006189">
    <property type="term" value="P:'de novo' IMP biosynthetic process"/>
    <property type="evidence" value="ECO:0007669"/>
    <property type="project" value="InterPro"/>
</dbReference>
<dbReference type="PANTHER" id="PTHR43369:SF2">
    <property type="entry name" value="PHOSPHORIBOSYLGLYCINAMIDE FORMYLTRANSFERASE"/>
    <property type="match status" value="1"/>
</dbReference>
<evidence type="ECO:0000256" key="2">
    <source>
        <dbReference type="ARBA" id="ARBA00012254"/>
    </source>
</evidence>
<dbReference type="InterPro" id="IPR058532">
    <property type="entry name" value="YjbR/MT2646/Rv2570-like"/>
</dbReference>
<reference evidence="6" key="1">
    <citation type="submission" date="2015-10" db="EMBL/GenBank/DDBJ databases">
        <authorList>
            <person name="Gilbert D.G."/>
        </authorList>
    </citation>
    <scope>NUCLEOTIDE SEQUENCE</scope>
</reference>
<dbReference type="Gene3D" id="3.90.1150.30">
    <property type="match status" value="1"/>
</dbReference>
<dbReference type="CDD" id="cd08645">
    <property type="entry name" value="FMT_core_GART"/>
    <property type="match status" value="1"/>
</dbReference>
<dbReference type="InterPro" id="IPR036477">
    <property type="entry name" value="Formyl_transf_N_sf"/>
</dbReference>
<evidence type="ECO:0000256" key="3">
    <source>
        <dbReference type="ARBA" id="ARBA00022679"/>
    </source>
</evidence>
<dbReference type="InterPro" id="IPR038056">
    <property type="entry name" value="YjbR-like_sf"/>
</dbReference>
<dbReference type="InterPro" id="IPR002376">
    <property type="entry name" value="Formyl_transf_N"/>
</dbReference>
<accession>A0A160TNH9</accession>